<proteinExistence type="inferred from homology"/>
<sequence length="439" mass="48412">MSDLKGFTNTASAGCTGAVNSVPKGWTSAELSDFCDTVGGGTPDRSVEEYWNGEIPWASPTEITTRHSKYISKTKESITLKGLEKSSAKLHPPGTVLMTSRASIGYVAINTVPMATNQGFQSLRCKKNALADYIYQYITWIRPELERMSAGSTFSEISSSSVKRLRATLPPLSEQKKIAAILSSVDEVIEKTRAQIDKLKDLKAGMMQELLTKGIGHTEFKDSPVGRIPVRWDCVLLEEVAAVQTGVAKNSNSKGDMISVPYLRVANVQDGYLNLTEIKYIEIDKGRLSRFSLQPDDVLVNEGGDFDKIGRGAIWKGLISPCVHQNHVFVVRTMKDQLLPEFFNYLSGSQYGKSYYLGCAKQTTNLASLNSSQLKMFPVLLPSIAEQECICKNLGAIDQKQRLLEEKLAGKINIKRALMQDLLTGKVRVQVEARELAEA</sequence>
<organism evidence="6 7">
    <name type="scientific">Vreelandella andesensis</name>
    <dbReference type="NCBI Taxonomy" id="447567"/>
    <lineage>
        <taxon>Bacteria</taxon>
        <taxon>Pseudomonadati</taxon>
        <taxon>Pseudomonadota</taxon>
        <taxon>Gammaproteobacteria</taxon>
        <taxon>Oceanospirillales</taxon>
        <taxon>Halomonadaceae</taxon>
        <taxon>Vreelandella</taxon>
    </lineage>
</organism>
<evidence type="ECO:0000313" key="6">
    <source>
        <dbReference type="EMBL" id="RUR34069.1"/>
    </source>
</evidence>
<dbReference type="AlphaFoldDB" id="A0A433KWI2"/>
<dbReference type="PANTHER" id="PTHR30408">
    <property type="entry name" value="TYPE-1 RESTRICTION ENZYME ECOKI SPECIFICITY PROTEIN"/>
    <property type="match status" value="1"/>
</dbReference>
<dbReference type="Gene3D" id="1.10.287.1120">
    <property type="entry name" value="Bipartite methylase S protein"/>
    <property type="match status" value="1"/>
</dbReference>
<dbReference type="PANTHER" id="PTHR30408:SF12">
    <property type="entry name" value="TYPE I RESTRICTION ENZYME MJAVIII SPECIFICITY SUBUNIT"/>
    <property type="match status" value="1"/>
</dbReference>
<reference evidence="6 7" key="1">
    <citation type="submission" date="2018-12" db="EMBL/GenBank/DDBJ databases">
        <title>three novel Halomonas strain isolated from plants.</title>
        <authorList>
            <person name="Sun C."/>
        </authorList>
    </citation>
    <scope>NUCLEOTIDE SEQUENCE [LARGE SCALE GENOMIC DNA]</scope>
    <source>
        <strain evidence="6 7">DSM 19434</strain>
    </source>
</reference>
<accession>A0A433KWI2</accession>
<evidence type="ECO:0000256" key="3">
    <source>
        <dbReference type="ARBA" id="ARBA00023125"/>
    </source>
</evidence>
<keyword evidence="6" id="KW-0540">Nuclease</keyword>
<comment type="caution">
    <text evidence="6">The sequence shown here is derived from an EMBL/GenBank/DDBJ whole genome shotgun (WGS) entry which is preliminary data.</text>
</comment>
<dbReference type="Proteomes" id="UP000287336">
    <property type="component" value="Unassembled WGS sequence"/>
</dbReference>
<dbReference type="GO" id="GO:0004519">
    <property type="term" value="F:endonuclease activity"/>
    <property type="evidence" value="ECO:0007669"/>
    <property type="project" value="UniProtKB-KW"/>
</dbReference>
<dbReference type="Pfam" id="PF01420">
    <property type="entry name" value="Methylase_S"/>
    <property type="match status" value="2"/>
</dbReference>
<dbReference type="GO" id="GO:0003677">
    <property type="term" value="F:DNA binding"/>
    <property type="evidence" value="ECO:0007669"/>
    <property type="project" value="UniProtKB-KW"/>
</dbReference>
<feature type="coiled-coil region" evidence="4">
    <location>
        <begin position="182"/>
        <end position="209"/>
    </location>
</feature>
<dbReference type="GO" id="GO:0009307">
    <property type="term" value="P:DNA restriction-modification system"/>
    <property type="evidence" value="ECO:0007669"/>
    <property type="project" value="UniProtKB-KW"/>
</dbReference>
<evidence type="ECO:0000256" key="2">
    <source>
        <dbReference type="ARBA" id="ARBA00022747"/>
    </source>
</evidence>
<dbReference type="InterPro" id="IPR000055">
    <property type="entry name" value="Restrct_endonuc_typeI_TRD"/>
</dbReference>
<keyword evidence="7" id="KW-1185">Reference proteome</keyword>
<evidence type="ECO:0000259" key="5">
    <source>
        <dbReference type="Pfam" id="PF01420"/>
    </source>
</evidence>
<dbReference type="EMBL" id="RZHG01000003">
    <property type="protein sequence ID" value="RUR34069.1"/>
    <property type="molecule type" value="Genomic_DNA"/>
</dbReference>
<dbReference type="Gene3D" id="3.90.220.20">
    <property type="entry name" value="DNA methylase specificity domains"/>
    <property type="match status" value="2"/>
</dbReference>
<name>A0A433KWI2_9GAMM</name>
<dbReference type="RefSeq" id="WP_126943277.1">
    <property type="nucleotide sequence ID" value="NZ_RZHG01000003.1"/>
</dbReference>
<keyword evidence="2" id="KW-0680">Restriction system</keyword>
<dbReference type="SUPFAM" id="SSF116734">
    <property type="entry name" value="DNA methylase specificity domain"/>
    <property type="match status" value="2"/>
</dbReference>
<evidence type="ECO:0000313" key="7">
    <source>
        <dbReference type="Proteomes" id="UP000287336"/>
    </source>
</evidence>
<dbReference type="CDD" id="cd17253">
    <property type="entry name" value="RMtype1_S_Eco933I-TRD2-CR2_like"/>
    <property type="match status" value="1"/>
</dbReference>
<feature type="domain" description="Type I restriction modification DNA specificity" evidence="5">
    <location>
        <begin position="229"/>
        <end position="408"/>
    </location>
</feature>
<gene>
    <name evidence="6" type="ORF">ELY33_02280</name>
</gene>
<dbReference type="InterPro" id="IPR052021">
    <property type="entry name" value="Type-I_RS_S_subunit"/>
</dbReference>
<keyword evidence="4" id="KW-0175">Coiled coil</keyword>
<dbReference type="OrthoDB" id="9798929at2"/>
<evidence type="ECO:0000256" key="1">
    <source>
        <dbReference type="ARBA" id="ARBA00010923"/>
    </source>
</evidence>
<protein>
    <submittedName>
        <fullName evidence="6">Restriction endonuclease subunit S</fullName>
    </submittedName>
</protein>
<evidence type="ECO:0000256" key="4">
    <source>
        <dbReference type="SAM" id="Coils"/>
    </source>
</evidence>
<keyword evidence="6" id="KW-0378">Hydrolase</keyword>
<keyword evidence="6" id="KW-0255">Endonuclease</keyword>
<comment type="similarity">
    <text evidence="1">Belongs to the type-I restriction system S methylase family.</text>
</comment>
<keyword evidence="3" id="KW-0238">DNA-binding</keyword>
<dbReference type="InterPro" id="IPR044946">
    <property type="entry name" value="Restrct_endonuc_typeI_TRD_sf"/>
</dbReference>
<feature type="domain" description="Type I restriction modification DNA specificity" evidence="5">
    <location>
        <begin position="23"/>
        <end position="199"/>
    </location>
</feature>
<dbReference type="CDD" id="cd17273">
    <property type="entry name" value="RMtype1_S_EcoJA69PI-TRD1-CR1_like"/>
    <property type="match status" value="1"/>
</dbReference>